<reference evidence="2" key="1">
    <citation type="submission" date="2020-05" db="EMBL/GenBank/DDBJ databases">
        <authorList>
            <person name="Chiriac C."/>
            <person name="Salcher M."/>
            <person name="Ghai R."/>
            <person name="Kavagutti S V."/>
        </authorList>
    </citation>
    <scope>NUCLEOTIDE SEQUENCE</scope>
</reference>
<dbReference type="Gene3D" id="3.90.25.10">
    <property type="entry name" value="UDP-galactose 4-epimerase, domain 1"/>
    <property type="match status" value="1"/>
</dbReference>
<dbReference type="AlphaFoldDB" id="A0A6J6CKV5"/>
<dbReference type="SUPFAM" id="SSF51735">
    <property type="entry name" value="NAD(P)-binding Rossmann-fold domains"/>
    <property type="match status" value="1"/>
</dbReference>
<dbReference type="Pfam" id="PF04321">
    <property type="entry name" value="RmlD_sub_bind"/>
    <property type="match status" value="1"/>
</dbReference>
<dbReference type="InterPro" id="IPR036291">
    <property type="entry name" value="NAD(P)-bd_dom_sf"/>
</dbReference>
<protein>
    <submittedName>
        <fullName evidence="2">Unannotated protein</fullName>
    </submittedName>
</protein>
<dbReference type="InterPro" id="IPR005913">
    <property type="entry name" value="dTDP_dehydrorham_reduct"/>
</dbReference>
<name>A0A6J6CKV5_9ZZZZ</name>
<sequence length="291" mass="31583">MWLILGGEGQLGRCLQQTLLAREINFIAVGSNEVDITHKDEVSNFVQQVSPSVIVNAAAWTAVDAAEDNEEAAYAVNALGAAHVAYAAHLAKSQLVHVSTDYVFSGTAQSPISEDAPCAPVSAYGRTKLAGEEAVRTHYADGSLIVRTAWLYSSLGANFALTMARRALTHQPVRVVNDQFGQPTFAHDLAEHIAQLVHHKAPSGTYHGTNAGHATWYEFAREIYDLLKCDLDLVTPVPGTEYPTRATRPSYSVLGHERTHAAGLNELRDWKVALADAMPAIAQKLKMEENL</sequence>
<dbReference type="NCBIfam" id="TIGR01214">
    <property type="entry name" value="rmlD"/>
    <property type="match status" value="1"/>
</dbReference>
<feature type="domain" description="RmlD-like substrate binding" evidence="1">
    <location>
        <begin position="3"/>
        <end position="278"/>
    </location>
</feature>
<dbReference type="PANTHER" id="PTHR10491">
    <property type="entry name" value="DTDP-4-DEHYDRORHAMNOSE REDUCTASE"/>
    <property type="match status" value="1"/>
</dbReference>
<dbReference type="CDD" id="cd05254">
    <property type="entry name" value="dTDP_HR_like_SDR_e"/>
    <property type="match status" value="1"/>
</dbReference>
<dbReference type="Gene3D" id="3.40.50.720">
    <property type="entry name" value="NAD(P)-binding Rossmann-like Domain"/>
    <property type="match status" value="1"/>
</dbReference>
<dbReference type="InterPro" id="IPR029903">
    <property type="entry name" value="RmlD-like-bd"/>
</dbReference>
<accession>A0A6J6CKV5</accession>
<dbReference type="PANTHER" id="PTHR10491:SF4">
    <property type="entry name" value="METHIONINE ADENOSYLTRANSFERASE 2 SUBUNIT BETA"/>
    <property type="match status" value="1"/>
</dbReference>
<proteinExistence type="predicted"/>
<organism evidence="2">
    <name type="scientific">freshwater metagenome</name>
    <dbReference type="NCBI Taxonomy" id="449393"/>
    <lineage>
        <taxon>unclassified sequences</taxon>
        <taxon>metagenomes</taxon>
        <taxon>ecological metagenomes</taxon>
    </lineage>
</organism>
<dbReference type="EMBL" id="CAEZTC010000017">
    <property type="protein sequence ID" value="CAB4551956.1"/>
    <property type="molecule type" value="Genomic_DNA"/>
</dbReference>
<evidence type="ECO:0000259" key="1">
    <source>
        <dbReference type="Pfam" id="PF04321"/>
    </source>
</evidence>
<gene>
    <name evidence="2" type="ORF">UFOPK1572_00234</name>
</gene>
<evidence type="ECO:0000313" key="2">
    <source>
        <dbReference type="EMBL" id="CAB4551956.1"/>
    </source>
</evidence>